<dbReference type="AlphaFoldDB" id="A0A2G9ZL97"/>
<dbReference type="PANTHER" id="PTHR37422:SF13">
    <property type="entry name" value="LIPOPOLYSACCHARIDE BIOSYNTHESIS PROTEIN PA4999-RELATED"/>
    <property type="match status" value="1"/>
</dbReference>
<sequence length="802" mass="90091">MAGNCRALTGGWKILALPKQLSMSAKVFPNDRILPAGIRMIVYAIIFLIPIWFGFYYQTANLFELHKIVLFRILVLALLALTLGRLIFFRPAKPLANAQLPLPSVRSARFSLWFWLAPLLWLASQALAAVFSLDPGQSWQGLYDRQQGFYSLFFFALFYFLLLENRHLLEMRKLLTAIALAGLLPSLYGLAQMLGFDFMRWSESYADIGRLTSTLGQPNFFASFLLFSWPAAVYVLSAPGRIWLRLAGGLSAVVQTVSLFFTYSFGGWLGWLSAAVLSFSLVLFFGREKLISLKRFWRPILLVSMFLIGLFFWLGGSWALREKLAALSDPELGSTAARLDFWRAAGAEIKKNPWLGYGLENQGEVLFNHYESDWAIHSAVNARPNRAHNFFLDILLQSGAAGLAVQLFLLLFFYRQILKIFHAREQGAAALVLFFGLTAYLFSLFFSFPFITGQVYFWLFLALIALASKSEPADAVERTKTVMRTVFWPALATLGLAVLAGLAARPEISRLAADYYGQGMRLALANYRPNDLGTISLLYGYARAARPDEFYYDQLFTDLAGDLLDRRLDQAFWPDASDHLRGIAQRNGGEASSRRFVRAKALRLLGLINGRSYSLQAAQLYSELVRQSPAYPDFHFQLAKAWRAAGENGRADEEYKSALAGLPDPADRRLNEKHRQDILINLALYTQDQGDFYFQNKDYPAARAAYETSLAARPRPETHFRLASVLAEQSVWERAEENYLAGYGLSGQSRDYRWPLALAKLYARQGKTASAAVWAEKTLQLAPGQAEASAILRAARAEPAGE</sequence>
<evidence type="ECO:0000256" key="4">
    <source>
        <dbReference type="ARBA" id="ARBA00023136"/>
    </source>
</evidence>
<dbReference type="GO" id="GO:0016020">
    <property type="term" value="C:membrane"/>
    <property type="evidence" value="ECO:0007669"/>
    <property type="project" value="UniProtKB-SubCell"/>
</dbReference>
<feature type="transmembrane region" description="Helical" evidence="5">
    <location>
        <begin position="174"/>
        <end position="195"/>
    </location>
</feature>
<organism evidence="7 8">
    <name type="scientific">Candidatus Falkowbacteria bacterium CG23_combo_of_CG06-09_8_20_14_all_49_15</name>
    <dbReference type="NCBI Taxonomy" id="1974572"/>
    <lineage>
        <taxon>Bacteria</taxon>
        <taxon>Candidatus Falkowiibacteriota</taxon>
    </lineage>
</organism>
<feature type="transmembrane region" description="Helical" evidence="5">
    <location>
        <begin position="426"/>
        <end position="442"/>
    </location>
</feature>
<gene>
    <name evidence="7" type="ORF">COX22_01620</name>
</gene>
<dbReference type="InterPro" id="IPR011990">
    <property type="entry name" value="TPR-like_helical_dom_sf"/>
</dbReference>
<keyword evidence="3 5" id="KW-1133">Transmembrane helix</keyword>
<evidence type="ECO:0000259" key="6">
    <source>
        <dbReference type="Pfam" id="PF04932"/>
    </source>
</evidence>
<evidence type="ECO:0000256" key="2">
    <source>
        <dbReference type="ARBA" id="ARBA00022692"/>
    </source>
</evidence>
<feature type="transmembrane region" description="Helical" evidence="5">
    <location>
        <begin position="110"/>
        <end position="133"/>
    </location>
</feature>
<feature type="transmembrane region" description="Helical" evidence="5">
    <location>
        <begin position="215"/>
        <end position="236"/>
    </location>
</feature>
<feature type="transmembrane region" description="Helical" evidence="5">
    <location>
        <begin position="40"/>
        <end position="57"/>
    </location>
</feature>
<accession>A0A2G9ZL97</accession>
<feature type="transmembrane region" description="Helical" evidence="5">
    <location>
        <begin position="243"/>
        <end position="262"/>
    </location>
</feature>
<feature type="transmembrane region" description="Helical" evidence="5">
    <location>
        <begin position="69"/>
        <end position="89"/>
    </location>
</feature>
<reference evidence="7 8" key="1">
    <citation type="submission" date="2017-09" db="EMBL/GenBank/DDBJ databases">
        <title>Depth-based differentiation of microbial function through sediment-hosted aquifers and enrichment of novel symbionts in the deep terrestrial subsurface.</title>
        <authorList>
            <person name="Probst A.J."/>
            <person name="Ladd B."/>
            <person name="Jarett J.K."/>
            <person name="Geller-Mcgrath D.E."/>
            <person name="Sieber C.M."/>
            <person name="Emerson J.B."/>
            <person name="Anantharaman K."/>
            <person name="Thomas B.C."/>
            <person name="Malmstrom R."/>
            <person name="Stieglmeier M."/>
            <person name="Klingl A."/>
            <person name="Woyke T."/>
            <person name="Ryan C.M."/>
            <person name="Banfield J.F."/>
        </authorList>
    </citation>
    <scope>NUCLEOTIDE SEQUENCE [LARGE SCALE GENOMIC DNA]</scope>
    <source>
        <strain evidence="7">CG23_combo_of_CG06-09_8_20_14_all_49_15</strain>
    </source>
</reference>
<dbReference type="Pfam" id="PF04932">
    <property type="entry name" value="Wzy_C"/>
    <property type="match status" value="1"/>
</dbReference>
<feature type="transmembrane region" description="Helical" evidence="5">
    <location>
        <begin position="486"/>
        <end position="504"/>
    </location>
</feature>
<dbReference type="SUPFAM" id="SSF48452">
    <property type="entry name" value="TPR-like"/>
    <property type="match status" value="1"/>
</dbReference>
<evidence type="ECO:0000313" key="8">
    <source>
        <dbReference type="Proteomes" id="UP000230729"/>
    </source>
</evidence>
<keyword evidence="4 5" id="KW-0472">Membrane</keyword>
<feature type="transmembrane region" description="Helical" evidence="5">
    <location>
        <begin position="145"/>
        <end position="162"/>
    </location>
</feature>
<dbReference type="EMBL" id="PCSD01000033">
    <property type="protein sequence ID" value="PIP33946.1"/>
    <property type="molecule type" value="Genomic_DNA"/>
</dbReference>
<feature type="transmembrane region" description="Helical" evidence="5">
    <location>
        <begin position="268"/>
        <end position="287"/>
    </location>
</feature>
<comment type="caution">
    <text evidence="7">The sequence shown here is derived from an EMBL/GenBank/DDBJ whole genome shotgun (WGS) entry which is preliminary data.</text>
</comment>
<comment type="subcellular location">
    <subcellularLocation>
        <location evidence="1">Membrane</location>
        <topology evidence="1">Multi-pass membrane protein</topology>
    </subcellularLocation>
</comment>
<feature type="transmembrane region" description="Helical" evidence="5">
    <location>
        <begin position="299"/>
        <end position="320"/>
    </location>
</feature>
<evidence type="ECO:0000256" key="5">
    <source>
        <dbReference type="SAM" id="Phobius"/>
    </source>
</evidence>
<feature type="transmembrane region" description="Helical" evidence="5">
    <location>
        <begin position="394"/>
        <end position="414"/>
    </location>
</feature>
<evidence type="ECO:0000256" key="1">
    <source>
        <dbReference type="ARBA" id="ARBA00004141"/>
    </source>
</evidence>
<evidence type="ECO:0000256" key="3">
    <source>
        <dbReference type="ARBA" id="ARBA00022989"/>
    </source>
</evidence>
<dbReference type="Proteomes" id="UP000230729">
    <property type="component" value="Unassembled WGS sequence"/>
</dbReference>
<dbReference type="PANTHER" id="PTHR37422">
    <property type="entry name" value="TEICHURONIC ACID BIOSYNTHESIS PROTEIN TUAE"/>
    <property type="match status" value="1"/>
</dbReference>
<name>A0A2G9ZL97_9BACT</name>
<dbReference type="Gene3D" id="1.25.40.10">
    <property type="entry name" value="Tetratricopeptide repeat domain"/>
    <property type="match status" value="2"/>
</dbReference>
<dbReference type="InterPro" id="IPR007016">
    <property type="entry name" value="O-antigen_ligase-rel_domated"/>
</dbReference>
<keyword evidence="2 5" id="KW-0812">Transmembrane</keyword>
<evidence type="ECO:0000313" key="7">
    <source>
        <dbReference type="EMBL" id="PIP33946.1"/>
    </source>
</evidence>
<feature type="transmembrane region" description="Helical" evidence="5">
    <location>
        <begin position="448"/>
        <end position="466"/>
    </location>
</feature>
<dbReference type="InterPro" id="IPR051533">
    <property type="entry name" value="WaaL-like"/>
</dbReference>
<proteinExistence type="predicted"/>
<protein>
    <recommendedName>
        <fullName evidence="6">O-antigen ligase-related domain-containing protein</fullName>
    </recommendedName>
</protein>
<feature type="domain" description="O-antigen ligase-related" evidence="6">
    <location>
        <begin position="251"/>
        <end position="405"/>
    </location>
</feature>